<feature type="region of interest" description="Disordered" evidence="1">
    <location>
        <begin position="287"/>
        <end position="357"/>
    </location>
</feature>
<sequence>MSATPSQNNLWPEQTPAPDPPSPRVAKRRRSLNHPPLQPRGSTSKMARQIVTDSAAVASAKTDCEINSGNDIVSCFPTADTVIPQHQWATFVWNSNLPDFTQTDRVDIYLFHGDSRQEILHFANVVNPKGQAGAVTAQVNDSWWGDRGSNWDGANISYPYFWIMSRSDESLNDGTQKPQATFSAVQTTFADSVIASMASTASVGAASATTAAASTTGSSLSLHPSSSGPAGATSSGTNPDLQSGASSSNFPHWAIAVIVVLGFLAMATTCVLAFFIIRRVRRRNANEQRNSMGSSSPMMANSGHSPASPLLAGAVVPGRHASTATSHGQGAPSVVSPDGASTISRAGSAGDPGPFSGADAAIMADAFRKALRKPDFAGRPVEEGESPEDHPEANDDELISRELADEGRDIRSVGSSRGVRVETLSDSGDTAHDNPH</sequence>
<evidence type="ECO:0000256" key="2">
    <source>
        <dbReference type="SAM" id="Phobius"/>
    </source>
</evidence>
<feature type="compositionally biased region" description="Polar residues" evidence="1">
    <location>
        <begin position="1"/>
        <end position="12"/>
    </location>
</feature>
<name>A0AAD7GI65_MYCRO</name>
<gene>
    <name evidence="3" type="ORF">B0H17DRAFT_930101</name>
</gene>
<accession>A0AAD7GI65</accession>
<protein>
    <submittedName>
        <fullName evidence="3">Uncharacterized protein</fullName>
    </submittedName>
</protein>
<proteinExistence type="predicted"/>
<evidence type="ECO:0000256" key="1">
    <source>
        <dbReference type="SAM" id="MobiDB-lite"/>
    </source>
</evidence>
<dbReference type="AlphaFoldDB" id="A0AAD7GI65"/>
<feature type="region of interest" description="Disordered" evidence="1">
    <location>
        <begin position="377"/>
        <end position="436"/>
    </location>
</feature>
<reference evidence="3" key="1">
    <citation type="submission" date="2023-03" db="EMBL/GenBank/DDBJ databases">
        <title>Massive genome expansion in bonnet fungi (Mycena s.s.) driven by repeated elements and novel gene families across ecological guilds.</title>
        <authorList>
            <consortium name="Lawrence Berkeley National Laboratory"/>
            <person name="Harder C.B."/>
            <person name="Miyauchi S."/>
            <person name="Viragh M."/>
            <person name="Kuo A."/>
            <person name="Thoen E."/>
            <person name="Andreopoulos B."/>
            <person name="Lu D."/>
            <person name="Skrede I."/>
            <person name="Drula E."/>
            <person name="Henrissat B."/>
            <person name="Morin E."/>
            <person name="Kohler A."/>
            <person name="Barry K."/>
            <person name="LaButti K."/>
            <person name="Morin E."/>
            <person name="Salamov A."/>
            <person name="Lipzen A."/>
            <person name="Mereny Z."/>
            <person name="Hegedus B."/>
            <person name="Baldrian P."/>
            <person name="Stursova M."/>
            <person name="Weitz H."/>
            <person name="Taylor A."/>
            <person name="Grigoriev I.V."/>
            <person name="Nagy L.G."/>
            <person name="Martin F."/>
            <person name="Kauserud H."/>
        </authorList>
    </citation>
    <scope>NUCLEOTIDE SEQUENCE</scope>
    <source>
        <strain evidence="3">CBHHK067</strain>
    </source>
</reference>
<organism evidence="3 4">
    <name type="scientific">Mycena rosella</name>
    <name type="common">Pink bonnet</name>
    <name type="synonym">Agaricus rosellus</name>
    <dbReference type="NCBI Taxonomy" id="1033263"/>
    <lineage>
        <taxon>Eukaryota</taxon>
        <taxon>Fungi</taxon>
        <taxon>Dikarya</taxon>
        <taxon>Basidiomycota</taxon>
        <taxon>Agaricomycotina</taxon>
        <taxon>Agaricomycetes</taxon>
        <taxon>Agaricomycetidae</taxon>
        <taxon>Agaricales</taxon>
        <taxon>Marasmiineae</taxon>
        <taxon>Mycenaceae</taxon>
        <taxon>Mycena</taxon>
    </lineage>
</organism>
<keyword evidence="2" id="KW-0812">Transmembrane</keyword>
<keyword evidence="2" id="KW-0472">Membrane</keyword>
<comment type="caution">
    <text evidence="3">The sequence shown here is derived from an EMBL/GenBank/DDBJ whole genome shotgun (WGS) entry which is preliminary data.</text>
</comment>
<feature type="compositionally biased region" description="Low complexity" evidence="1">
    <location>
        <begin position="216"/>
        <end position="237"/>
    </location>
</feature>
<dbReference type="Proteomes" id="UP001221757">
    <property type="component" value="Unassembled WGS sequence"/>
</dbReference>
<keyword evidence="2" id="KW-1133">Transmembrane helix</keyword>
<evidence type="ECO:0000313" key="3">
    <source>
        <dbReference type="EMBL" id="KAJ7695980.1"/>
    </source>
</evidence>
<keyword evidence="4" id="KW-1185">Reference proteome</keyword>
<feature type="region of interest" description="Disordered" evidence="1">
    <location>
        <begin position="216"/>
        <end position="244"/>
    </location>
</feature>
<feature type="compositionally biased region" description="Polar residues" evidence="1">
    <location>
        <begin position="291"/>
        <end position="305"/>
    </location>
</feature>
<evidence type="ECO:0000313" key="4">
    <source>
        <dbReference type="Proteomes" id="UP001221757"/>
    </source>
</evidence>
<feature type="region of interest" description="Disordered" evidence="1">
    <location>
        <begin position="1"/>
        <end position="47"/>
    </location>
</feature>
<dbReference type="EMBL" id="JARKIE010000036">
    <property type="protein sequence ID" value="KAJ7695980.1"/>
    <property type="molecule type" value="Genomic_DNA"/>
</dbReference>
<feature type="transmembrane region" description="Helical" evidence="2">
    <location>
        <begin position="253"/>
        <end position="277"/>
    </location>
</feature>
<feature type="compositionally biased region" description="Basic and acidic residues" evidence="1">
    <location>
        <begin position="377"/>
        <end position="411"/>
    </location>
</feature>